<dbReference type="Proteomes" id="UP000094336">
    <property type="component" value="Unassembled WGS sequence"/>
</dbReference>
<keyword evidence="2" id="KW-0819">tRNA processing</keyword>
<dbReference type="Gene3D" id="1.25.10.10">
    <property type="entry name" value="Leucine-rich Repeat Variant"/>
    <property type="match status" value="2"/>
</dbReference>
<protein>
    <submittedName>
        <fullName evidence="6">Uncharacterized protein</fullName>
    </submittedName>
</protein>
<dbReference type="STRING" id="984486.A0A1E3QWE1"/>
<dbReference type="OrthoDB" id="73997at2759"/>
<name>A0A1E3QWE1_9ASCO</name>
<dbReference type="RefSeq" id="XP_018987304.1">
    <property type="nucleotide sequence ID" value="XM_019132466.1"/>
</dbReference>
<dbReference type="PANTHER" id="PTHR14387">
    <property type="entry name" value="THADA/DEATH RECEPTOR INTERACTING PROTEIN"/>
    <property type="match status" value="1"/>
</dbReference>
<dbReference type="GO" id="GO:0005829">
    <property type="term" value="C:cytosol"/>
    <property type="evidence" value="ECO:0007669"/>
    <property type="project" value="TreeGrafter"/>
</dbReference>
<sequence length="1481" mass="164241">MSVEVGSLGPTAVIGETEIVAVKKYLIAHKATDAELCAHITQLFLPIYNSLQAASGLSKYRINVCDTLAIWFLRAGQILHANPSQKPSFKALLDPVVVDYLFHYVIDFFNTSGAALGNSLKEMFSKLVALLKDVRDADARTRVLRAWIDFAITKVSITSRALYFMVEVLSREIDAAYILTAYPTFVNFAMSVMSTGSLLSTCARAITAIYKSLLQAMLAAASHTDAERAWLELWQDTVIHNLHDLRLRRNLQIYLLPLLFKLSHASYRGFIRGLGATLDLTRDSDIDLLLGCVRIGQDLAIVEEPFDGDALISIEYMKTLLVHQTTDFRIGAFAVLTASAKGSKSVKNNVYDVLREVIAGFFLETDASFRDRFQSLLRAFIARVRDSCYSMNRDIARMQKGRAKMNAALVDARIAELTLSIDTGKRFLTWLADTAYAQMRPGTSFQRLDSGFKVITALLKSGLDNRVDRKFFEKNHLDYPFSVDLYSHAAARLLIDNVTNEFQAVREHAIQVLFMWPRPLLTTHVSARAVRDLCTGSFGMLAAIRGRNADSGARILQFVFSLTQDNALLVELIDALLSAVAFAKRDFARAAYTESVHGYYNAISVLLEGFGFAEDPILDPKLDQLVASMFEIWEVTQPLMAHESPEGNLPAAFQQNLLPELEAKYGPAEQVVLSYAWRAVKESSNLMRVMLARAPARLMGAWVVKSGAMIVQQLLVIRHPGAFSSVYPTFIACCARCNGDVALRAQPERWLRESLASIQTTSSYITRRSGGIPFIVTGVLTAETDRNRPLLTRTFAELIAIADVPVDAAKEEKNDIPQVHAFNCINHIFVESALGDACAAHVDAALTLALPRFASQNWSMRNCAVMLFTALQNRLFGSDKVGACLTKVPARKFFSRFKAVRATLLAQLAASVEGGLDTTRTIETVFPILTILSRLEAVSGYDGMADFVPWLHRCLANPQWKVREMAARAYPAVIAPEAVSRTCVAILEEASTKDQNGLHGSILAVQELIKNSIRSYDTAPDARLVQTTYAQLPRFLLSNSCWSTAKAYVNLVSLINSSVMELKLSETFVSVLGHFFLSQHFPSSFLDGPKMSLLADTAAVLLAHYLATQNAALGDFIALALRSDFHEVQTTAIEFVSDNICEISMATRLDIVSALWELLSGDVWSYVQAQALQLLQRLLTDAGLASRERVSVLIGFTADHLSEDVRSTALEAMGPFVGRLCLEGDNKVFERWMGLVVEYSKDSKPYQVRLAALQSLIAFAKVCEGATSAQCFASYVSLVHFSLYLFLSDEDEDIRNTAATSVASLFRLSFTPIPRFVQDAFVARYVITFGDSALEALQAHHATAVSMTLRKFQRTLHPDEALFSTEKENFYRNDLDQRAEGNTMLRRVASASALLPSVEIETTQMLNLVRGLQRDGFAGWAKDEDAFSGIMEVLCDLALVKQLDRVLYDALFSSRVEEFRCLAIKHELHNLIIDAVHELQS</sequence>
<evidence type="ECO:0000259" key="4">
    <source>
        <dbReference type="Pfam" id="PF25150"/>
    </source>
</evidence>
<reference evidence="7" key="1">
    <citation type="submission" date="2016-05" db="EMBL/GenBank/DDBJ databases">
        <title>Comparative genomics of biotechnologically important yeasts.</title>
        <authorList>
            <consortium name="DOE Joint Genome Institute"/>
            <person name="Riley R."/>
            <person name="Haridas S."/>
            <person name="Wolfe K.H."/>
            <person name="Lopes M.R."/>
            <person name="Hittinger C.T."/>
            <person name="Goker M."/>
            <person name="Salamov A."/>
            <person name="Wisecaver J."/>
            <person name="Long T.M."/>
            <person name="Aerts A.L."/>
            <person name="Barry K."/>
            <person name="Choi C."/>
            <person name="Clum A."/>
            <person name="Coughlan A.Y."/>
            <person name="Deshpande S."/>
            <person name="Douglass A.P."/>
            <person name="Hanson S.J."/>
            <person name="Klenk H.-P."/>
            <person name="Labutti K."/>
            <person name="Lapidus A."/>
            <person name="Lindquist E."/>
            <person name="Lipzen A."/>
            <person name="Meier-Kolthoff J.P."/>
            <person name="Ohm R.A."/>
            <person name="Otillar R.P."/>
            <person name="Pangilinan J."/>
            <person name="Peng Y."/>
            <person name="Rokas A."/>
            <person name="Rosa C.A."/>
            <person name="Scheuner C."/>
            <person name="Sibirny A.A."/>
            <person name="Slot J.C."/>
            <person name="Stielow J.B."/>
            <person name="Sun H."/>
            <person name="Kurtzman C.P."/>
            <person name="Blackwell M."/>
            <person name="Grigoriev I.V."/>
            <person name="Jeffries T.W."/>
        </authorList>
    </citation>
    <scope>NUCLEOTIDE SEQUENCE [LARGE SCALE GENOMIC DNA]</scope>
    <source>
        <strain evidence="7">NRRL Y-12698</strain>
    </source>
</reference>
<accession>A0A1E3QWE1</accession>
<dbReference type="InterPro" id="IPR056843">
    <property type="entry name" value="THADA-like_TPR"/>
</dbReference>
<feature type="domain" description="tRNA (32-2'-O)-methyltransferase regulator THADA-like TPR repeats region" evidence="4">
    <location>
        <begin position="230"/>
        <end position="507"/>
    </location>
</feature>
<evidence type="ECO:0000259" key="5">
    <source>
        <dbReference type="Pfam" id="PF25151"/>
    </source>
</evidence>
<dbReference type="EMBL" id="KV454427">
    <property type="protein sequence ID" value="ODQ81976.1"/>
    <property type="molecule type" value="Genomic_DNA"/>
</dbReference>
<feature type="domain" description="tRNA (32-2'-O)-methyltransferase regulator THADA-like C-terminal TPR repeats region" evidence="5">
    <location>
        <begin position="861"/>
        <end position="1008"/>
    </location>
</feature>
<dbReference type="Pfam" id="PF10350">
    <property type="entry name" value="DUF2428"/>
    <property type="match status" value="1"/>
</dbReference>
<dbReference type="PANTHER" id="PTHR14387:SF0">
    <property type="entry name" value="DUF2428 DOMAIN-CONTAINING PROTEIN"/>
    <property type="match status" value="1"/>
</dbReference>
<dbReference type="InterPro" id="IPR019442">
    <property type="entry name" value="THADA/TRM732_DUF2428"/>
</dbReference>
<proteinExistence type="inferred from homology"/>
<evidence type="ECO:0000256" key="1">
    <source>
        <dbReference type="ARBA" id="ARBA00010409"/>
    </source>
</evidence>
<dbReference type="GeneID" id="30150319"/>
<dbReference type="InterPro" id="IPR051954">
    <property type="entry name" value="tRNA_methyltransferase_THADA"/>
</dbReference>
<dbReference type="GO" id="GO:0030488">
    <property type="term" value="P:tRNA methylation"/>
    <property type="evidence" value="ECO:0007669"/>
    <property type="project" value="TreeGrafter"/>
</dbReference>
<gene>
    <name evidence="6" type="ORF">BABINDRAFT_6597</name>
</gene>
<comment type="similarity">
    <text evidence="1">Belongs to the THADA family.</text>
</comment>
<evidence type="ECO:0000259" key="3">
    <source>
        <dbReference type="Pfam" id="PF10350"/>
    </source>
</evidence>
<dbReference type="InterPro" id="IPR056842">
    <property type="entry name" value="THADA-like_TPR_C"/>
</dbReference>
<dbReference type="Pfam" id="PF25151">
    <property type="entry name" value="TPR_Trm732_C"/>
    <property type="match status" value="1"/>
</dbReference>
<organism evidence="6 7">
    <name type="scientific">Babjeviella inositovora NRRL Y-12698</name>
    <dbReference type="NCBI Taxonomy" id="984486"/>
    <lineage>
        <taxon>Eukaryota</taxon>
        <taxon>Fungi</taxon>
        <taxon>Dikarya</taxon>
        <taxon>Ascomycota</taxon>
        <taxon>Saccharomycotina</taxon>
        <taxon>Pichiomycetes</taxon>
        <taxon>Serinales incertae sedis</taxon>
        <taxon>Babjeviella</taxon>
    </lineage>
</organism>
<dbReference type="InterPro" id="IPR016024">
    <property type="entry name" value="ARM-type_fold"/>
</dbReference>
<evidence type="ECO:0000256" key="2">
    <source>
        <dbReference type="ARBA" id="ARBA00022694"/>
    </source>
</evidence>
<evidence type="ECO:0000313" key="6">
    <source>
        <dbReference type="EMBL" id="ODQ81976.1"/>
    </source>
</evidence>
<dbReference type="InterPro" id="IPR011989">
    <property type="entry name" value="ARM-like"/>
</dbReference>
<feature type="domain" description="DUF2428" evidence="3">
    <location>
        <begin position="622"/>
        <end position="859"/>
    </location>
</feature>
<keyword evidence="7" id="KW-1185">Reference proteome</keyword>
<dbReference type="Pfam" id="PF25150">
    <property type="entry name" value="TPR_Trm732"/>
    <property type="match status" value="1"/>
</dbReference>
<dbReference type="SUPFAM" id="SSF48371">
    <property type="entry name" value="ARM repeat"/>
    <property type="match status" value="2"/>
</dbReference>
<evidence type="ECO:0000313" key="7">
    <source>
        <dbReference type="Proteomes" id="UP000094336"/>
    </source>
</evidence>